<dbReference type="GO" id="GO:0004518">
    <property type="term" value="F:nuclease activity"/>
    <property type="evidence" value="ECO:0007669"/>
    <property type="project" value="InterPro"/>
</dbReference>
<evidence type="ECO:0000259" key="2">
    <source>
        <dbReference type="PROSITE" id="PS51658"/>
    </source>
</evidence>
<dbReference type="Proteomes" id="UP000184295">
    <property type="component" value="Unassembled WGS sequence"/>
</dbReference>
<reference evidence="4" key="1">
    <citation type="submission" date="2016-11" db="EMBL/GenBank/DDBJ databases">
        <authorList>
            <person name="Varghese N."/>
            <person name="Submissions S."/>
        </authorList>
    </citation>
    <scope>NUCLEOTIDE SEQUENCE [LARGE SCALE GENOMIC DNA]</scope>
    <source>
        <strain evidence="4">DSM 19514</strain>
    </source>
</reference>
<dbReference type="STRING" id="1121881.SAMN02745225_00272"/>
<dbReference type="SUPFAM" id="SSF103256">
    <property type="entry name" value="Hypothetical protein TM0160"/>
    <property type="match status" value="1"/>
</dbReference>
<gene>
    <name evidence="3" type="ORF">SAMN02745225_00272</name>
</gene>
<evidence type="ECO:0000256" key="1">
    <source>
        <dbReference type="SAM" id="MobiDB-lite"/>
    </source>
</evidence>
<dbReference type="PROSITE" id="PS51658">
    <property type="entry name" value="BFN"/>
    <property type="match status" value="1"/>
</dbReference>
<protein>
    <submittedName>
        <fullName evidence="3">Bifunctional nuclease</fullName>
    </submittedName>
</protein>
<accession>A0A1M4SGG8</accession>
<dbReference type="AlphaFoldDB" id="A0A1M4SGG8"/>
<dbReference type="InterPro" id="IPR036104">
    <property type="entry name" value="BFN_sf"/>
</dbReference>
<evidence type="ECO:0000313" key="4">
    <source>
        <dbReference type="Proteomes" id="UP000184295"/>
    </source>
</evidence>
<keyword evidence="4" id="KW-1185">Reference proteome</keyword>
<sequence>MATLDSERKDGETSELRVEEHANDVPGAELHDQAKSGQFGAPELSVKPLLSDSLARLRQVFVQDVGVALPETFARVILRDLDADASFTVPVSLDQASQIAAKVRSIEPPRPLSHQLFSSIMLGFDLRVEYVAITGVKEGNFTAEVTVSSTKGVRTFEARASDAILMALLSDVPVPILADLSLLS</sequence>
<feature type="region of interest" description="Disordered" evidence="1">
    <location>
        <begin position="1"/>
        <end position="29"/>
    </location>
</feature>
<dbReference type="Gene3D" id="3.10.690.10">
    <property type="entry name" value="Bifunctional nuclease domain"/>
    <property type="match status" value="1"/>
</dbReference>
<evidence type="ECO:0000313" key="3">
    <source>
        <dbReference type="EMBL" id="SHE31333.1"/>
    </source>
</evidence>
<dbReference type="EMBL" id="FQUL01000002">
    <property type="protein sequence ID" value="SHE31333.1"/>
    <property type="molecule type" value="Genomic_DNA"/>
</dbReference>
<name>A0A1M4SGG8_9ACTN</name>
<dbReference type="InterPro" id="IPR003729">
    <property type="entry name" value="Bi_nuclease_dom"/>
</dbReference>
<proteinExistence type="predicted"/>
<organism evidence="3 4">
    <name type="scientific">Ferrithrix thermotolerans DSM 19514</name>
    <dbReference type="NCBI Taxonomy" id="1121881"/>
    <lineage>
        <taxon>Bacteria</taxon>
        <taxon>Bacillati</taxon>
        <taxon>Actinomycetota</taxon>
        <taxon>Acidimicrobiia</taxon>
        <taxon>Acidimicrobiales</taxon>
        <taxon>Acidimicrobiaceae</taxon>
        <taxon>Ferrithrix</taxon>
    </lineage>
</organism>
<dbReference type="Pfam" id="PF02577">
    <property type="entry name" value="BFN_dom"/>
    <property type="match status" value="1"/>
</dbReference>
<feature type="domain" description="BFN" evidence="2">
    <location>
        <begin position="57"/>
        <end position="184"/>
    </location>
</feature>